<gene>
    <name evidence="2" type="ORF">M407DRAFT_29473</name>
</gene>
<evidence type="ECO:0000313" key="2">
    <source>
        <dbReference type="EMBL" id="KIO20918.1"/>
    </source>
</evidence>
<feature type="region of interest" description="Disordered" evidence="1">
    <location>
        <begin position="1145"/>
        <end position="1249"/>
    </location>
</feature>
<feature type="compositionally biased region" description="Basic residues" evidence="1">
    <location>
        <begin position="11"/>
        <end position="22"/>
    </location>
</feature>
<accession>A0A0C3KHH6</accession>
<dbReference type="HOGENOM" id="CLU_261623_0_0_1"/>
<keyword evidence="3" id="KW-1185">Reference proteome</keyword>
<protein>
    <submittedName>
        <fullName evidence="2">Uncharacterized protein</fullName>
    </submittedName>
</protein>
<evidence type="ECO:0000256" key="1">
    <source>
        <dbReference type="SAM" id="MobiDB-lite"/>
    </source>
</evidence>
<name>A0A0C3KHH6_9AGAM</name>
<sequence>MSGSLKAWHTTNRHALGKKKGKRGNESSSDDDQEVEKTTHFSRLRDIDLPSRTRQFDGDGKPLPWPITDPWDSEAAQDDRVGCGLVPGPKISQSATSLRHTHHGGPESYSVKIKEIREELEAAPENGLLNEAIGTGRRRKKLDHDARVVIAIEVFKYRRRFPKMDTKYHQTSYTEYKGPMWKRVAAVLPDLDPDNRIFSDASAERRWWQALDQYFRGRVQACDNKEKKGQSFSRNSKLEALLAGARTHFRAPCEVWAEKASEDEWARIRQRTEELTKEWRACHPDARLEDNRLQLAQAAKRSVFEELSKSDSTFLPRWEEEASKTTLMTGKEKAAHRAKAVALMSYLAARIADLTDTSISFIMVGDFGAGEPNAYVKQYGYPKGEALVDLTPGSDWQNNVPPLITDFLRRIEGKSNATVCFGEVIPNIDTEPLDNPGVAEPEPGPQEIKIVPYNLKNKNKKKRLEEYIATNLHIVKGLNVTPWSKIAEKPKKYLHGIPDTHLYIHGLRSVDPKTNKTLDIPAEFMCPRYMSKGTVDMYDKHIIRSQKGELPLDEQFGFVGTDNTVYYASQAVLDADQEGSGSEDDDVEEAETFSSEIAEAIGDDPKPRKGYALRSVKPEVHGQPDYLSDVPSDQDFGLPAPNTASGVEEHVVEIPSMQTRASLDLASPHARDLDGSIRRRISILPWKGGMIQIRGGPTLPGGVEIVLLDEHNLFREILEEGPSLCFPLEAIMDHEQGSEIQTMLLEKFIETLGTPDSTLPRFETDEKRYGELYDDVIDRFLSGLEASFRAFLCPEAILRWRLGGPKSLPFLLRAFASLAPVCNTPERSQRFGELSVRFHYFIILVIYVRRSYLNSKHLVASQPLHDVLPSSPISPLLDIWASNLETQLNAWATALDMGDIEQALKIFNAEVSWGVAVGKSELYQRVDNQPWYSVTKPGKPWTLKLGGTMSLFLSGGDWLMKVSINGASIQQLCNLGITAVVVAMAHSNIMRWFEAPLWAAIVQMLSGPSNPSAAAGLLKSHTITPSVLPTQVAVVPEHSYFSPTMPAPPISNAVPMDVDAVVERENEPAQGHQGGTGSHSNSRVPSAASSALAPPYPAPMRPVQARASDVSTGEGATLGLDGEAMPIDQPLLEDGNAAEAVADPGPIATEQSLDIKAPRKPRGKAAPPPPSARALRSRNGAPIEPATKPRAASVSKRKAGESSDAAAEDSNAEIPGTAVMPKGKKKKRVDMESESGPSQPLDDLDEVPRHPQRATPIHQQCDLLSFAALPPQHRIVSATGLPPSFVDISMTRKYTFLTL</sequence>
<organism evidence="2 3">
    <name type="scientific">Tulasnella calospora MUT 4182</name>
    <dbReference type="NCBI Taxonomy" id="1051891"/>
    <lineage>
        <taxon>Eukaryota</taxon>
        <taxon>Fungi</taxon>
        <taxon>Dikarya</taxon>
        <taxon>Basidiomycota</taxon>
        <taxon>Agaricomycotina</taxon>
        <taxon>Agaricomycetes</taxon>
        <taxon>Cantharellales</taxon>
        <taxon>Tulasnellaceae</taxon>
        <taxon>Tulasnella</taxon>
    </lineage>
</organism>
<evidence type="ECO:0000313" key="3">
    <source>
        <dbReference type="Proteomes" id="UP000054248"/>
    </source>
</evidence>
<dbReference type="EMBL" id="KN823156">
    <property type="protein sequence ID" value="KIO20918.1"/>
    <property type="molecule type" value="Genomic_DNA"/>
</dbReference>
<feature type="region of interest" description="Disordered" evidence="1">
    <location>
        <begin position="1"/>
        <end position="63"/>
    </location>
</feature>
<feature type="compositionally biased region" description="Basic and acidic residues" evidence="1">
    <location>
        <begin position="35"/>
        <end position="60"/>
    </location>
</feature>
<proteinExistence type="predicted"/>
<dbReference type="Proteomes" id="UP000054248">
    <property type="component" value="Unassembled WGS sequence"/>
</dbReference>
<reference evidence="3" key="2">
    <citation type="submission" date="2015-01" db="EMBL/GenBank/DDBJ databases">
        <title>Evolutionary Origins and Diversification of the Mycorrhizal Mutualists.</title>
        <authorList>
            <consortium name="DOE Joint Genome Institute"/>
            <consortium name="Mycorrhizal Genomics Consortium"/>
            <person name="Kohler A."/>
            <person name="Kuo A."/>
            <person name="Nagy L.G."/>
            <person name="Floudas D."/>
            <person name="Copeland A."/>
            <person name="Barry K.W."/>
            <person name="Cichocki N."/>
            <person name="Veneault-Fourrey C."/>
            <person name="LaButti K."/>
            <person name="Lindquist E.A."/>
            <person name="Lipzen A."/>
            <person name="Lundell T."/>
            <person name="Morin E."/>
            <person name="Murat C."/>
            <person name="Riley R."/>
            <person name="Ohm R."/>
            <person name="Sun H."/>
            <person name="Tunlid A."/>
            <person name="Henrissat B."/>
            <person name="Grigoriev I.V."/>
            <person name="Hibbett D.S."/>
            <person name="Martin F."/>
        </authorList>
    </citation>
    <scope>NUCLEOTIDE SEQUENCE [LARGE SCALE GENOMIC DNA]</scope>
    <source>
        <strain evidence="3">MUT 4182</strain>
    </source>
</reference>
<feature type="region of interest" description="Disordered" evidence="1">
    <location>
        <begin position="1066"/>
        <end position="1128"/>
    </location>
</feature>
<dbReference type="OrthoDB" id="3252300at2759"/>
<reference evidence="2 3" key="1">
    <citation type="submission" date="2014-04" db="EMBL/GenBank/DDBJ databases">
        <authorList>
            <consortium name="DOE Joint Genome Institute"/>
            <person name="Kuo A."/>
            <person name="Girlanda M."/>
            <person name="Perotto S."/>
            <person name="Kohler A."/>
            <person name="Nagy L.G."/>
            <person name="Floudas D."/>
            <person name="Copeland A."/>
            <person name="Barry K.W."/>
            <person name="Cichocki N."/>
            <person name="Veneault-Fourrey C."/>
            <person name="LaButti K."/>
            <person name="Lindquist E.A."/>
            <person name="Lipzen A."/>
            <person name="Lundell T."/>
            <person name="Morin E."/>
            <person name="Murat C."/>
            <person name="Sun H."/>
            <person name="Tunlid A."/>
            <person name="Henrissat B."/>
            <person name="Grigoriev I.V."/>
            <person name="Hibbett D.S."/>
            <person name="Martin F."/>
            <person name="Nordberg H.P."/>
            <person name="Cantor M.N."/>
            <person name="Hua S.X."/>
        </authorList>
    </citation>
    <scope>NUCLEOTIDE SEQUENCE [LARGE SCALE GENOMIC DNA]</scope>
    <source>
        <strain evidence="2 3">MUT 4182</strain>
    </source>
</reference>